<dbReference type="EMBL" id="JBIAZU010000002">
    <property type="protein sequence ID" value="MFF5290183.1"/>
    <property type="molecule type" value="Genomic_DNA"/>
</dbReference>
<dbReference type="InterPro" id="IPR050177">
    <property type="entry name" value="Lipid_A_modif_metabolic_enz"/>
</dbReference>
<dbReference type="Gene3D" id="3.40.50.720">
    <property type="entry name" value="NAD(P)-binding Rossmann-like Domain"/>
    <property type="match status" value="1"/>
</dbReference>
<gene>
    <name evidence="2" type="ORF">ACFY35_12115</name>
</gene>
<evidence type="ECO:0000259" key="1">
    <source>
        <dbReference type="Pfam" id="PF01370"/>
    </source>
</evidence>
<dbReference type="Proteomes" id="UP001602245">
    <property type="component" value="Unassembled WGS sequence"/>
</dbReference>
<dbReference type="RefSeq" id="WP_020510802.1">
    <property type="nucleotide sequence ID" value="NZ_JBIAZU010000002.1"/>
</dbReference>
<comment type="caution">
    <text evidence="2">The sequence shown here is derived from an EMBL/GenBank/DDBJ whole genome shotgun (WGS) entry which is preliminary data.</text>
</comment>
<dbReference type="PANTHER" id="PTHR43245:SF54">
    <property type="entry name" value="BLL0593 PROTEIN"/>
    <property type="match status" value="1"/>
</dbReference>
<dbReference type="InterPro" id="IPR001509">
    <property type="entry name" value="Epimerase_deHydtase"/>
</dbReference>
<dbReference type="Pfam" id="PF01370">
    <property type="entry name" value="Epimerase"/>
    <property type="match status" value="1"/>
</dbReference>
<evidence type="ECO:0000313" key="2">
    <source>
        <dbReference type="EMBL" id="MFF5290183.1"/>
    </source>
</evidence>
<feature type="domain" description="NAD-dependent epimerase/dehydratase" evidence="1">
    <location>
        <begin position="5"/>
        <end position="152"/>
    </location>
</feature>
<name>A0ABW6WB25_9ACTN</name>
<sequence>MRVAAVTGSSGLVGTAIAAALDANGWSIRGVDRLPGEWTSIVGDLRDPRVRRAAVHGSDVVIHTAALHAPHVGRVDDLEFHAVNVGATEALLDEAGRAGVRRVVYISSTSVYGHALVPTDRAVWVDEGLEPLPRDIYDETKLAAERLVASIAIPSVTLRIARCFPEPPPVLATHFLHRAVGLDDVAAAAVRVAEHRTVTGTFNIAGPYPFTRDDCPALLHDAAGVIEARLPGVATAFRERNWALPRTLDRVYDSGAATAAFGYRPLHGIHQVLQTSGNGLV</sequence>
<dbReference type="SUPFAM" id="SSF51735">
    <property type="entry name" value="NAD(P)-binding Rossmann-fold domains"/>
    <property type="match status" value="1"/>
</dbReference>
<dbReference type="PANTHER" id="PTHR43245">
    <property type="entry name" value="BIFUNCTIONAL POLYMYXIN RESISTANCE PROTEIN ARNA"/>
    <property type="match status" value="1"/>
</dbReference>
<dbReference type="InterPro" id="IPR036291">
    <property type="entry name" value="NAD(P)-bd_dom_sf"/>
</dbReference>
<protein>
    <submittedName>
        <fullName evidence="2">NAD-dependent epimerase/dehydratase family protein</fullName>
    </submittedName>
</protein>
<organism evidence="2 3">
    <name type="scientific">Paractinoplanes globisporus</name>
    <dbReference type="NCBI Taxonomy" id="113565"/>
    <lineage>
        <taxon>Bacteria</taxon>
        <taxon>Bacillati</taxon>
        <taxon>Actinomycetota</taxon>
        <taxon>Actinomycetes</taxon>
        <taxon>Micromonosporales</taxon>
        <taxon>Micromonosporaceae</taxon>
        <taxon>Paractinoplanes</taxon>
    </lineage>
</organism>
<accession>A0ABW6WB25</accession>
<evidence type="ECO:0000313" key="3">
    <source>
        <dbReference type="Proteomes" id="UP001602245"/>
    </source>
</evidence>
<proteinExistence type="predicted"/>
<reference evidence="2 3" key="1">
    <citation type="submission" date="2024-10" db="EMBL/GenBank/DDBJ databases">
        <title>The Natural Products Discovery Center: Release of the First 8490 Sequenced Strains for Exploring Actinobacteria Biosynthetic Diversity.</title>
        <authorList>
            <person name="Kalkreuter E."/>
            <person name="Kautsar S.A."/>
            <person name="Yang D."/>
            <person name="Bader C.D."/>
            <person name="Teijaro C.N."/>
            <person name="Fluegel L."/>
            <person name="Davis C.M."/>
            <person name="Simpson J.R."/>
            <person name="Lauterbach L."/>
            <person name="Steele A.D."/>
            <person name="Gui C."/>
            <person name="Meng S."/>
            <person name="Li G."/>
            <person name="Viehrig K."/>
            <person name="Ye F."/>
            <person name="Su P."/>
            <person name="Kiefer A.F."/>
            <person name="Nichols A."/>
            <person name="Cepeda A.J."/>
            <person name="Yan W."/>
            <person name="Fan B."/>
            <person name="Jiang Y."/>
            <person name="Adhikari A."/>
            <person name="Zheng C.-J."/>
            <person name="Schuster L."/>
            <person name="Cowan T.M."/>
            <person name="Smanski M.J."/>
            <person name="Chevrette M.G."/>
            <person name="De Carvalho L.P.S."/>
            <person name="Shen B."/>
        </authorList>
    </citation>
    <scope>NUCLEOTIDE SEQUENCE [LARGE SCALE GENOMIC DNA]</scope>
    <source>
        <strain evidence="2 3">NPDC000087</strain>
    </source>
</reference>
<keyword evidence="3" id="KW-1185">Reference proteome</keyword>